<dbReference type="RefSeq" id="WP_188448750.1">
    <property type="nucleotide sequence ID" value="NZ_BMFO01000002.1"/>
</dbReference>
<evidence type="ECO:0000313" key="2">
    <source>
        <dbReference type="EMBL" id="GGF91301.1"/>
    </source>
</evidence>
<keyword evidence="3" id="KW-1185">Reference proteome</keyword>
<dbReference type="AlphaFoldDB" id="A0A917FNI9"/>
<gene>
    <name evidence="2" type="ORF">GCM10010960_11590</name>
</gene>
<organism evidence="2 3">
    <name type="scientific">Arenimonas maotaiensis</name>
    <dbReference type="NCBI Taxonomy" id="1446479"/>
    <lineage>
        <taxon>Bacteria</taxon>
        <taxon>Pseudomonadati</taxon>
        <taxon>Pseudomonadota</taxon>
        <taxon>Gammaproteobacteria</taxon>
        <taxon>Lysobacterales</taxon>
        <taxon>Lysobacteraceae</taxon>
        <taxon>Arenimonas</taxon>
    </lineage>
</organism>
<comment type="caution">
    <text evidence="2">The sequence shown here is derived from an EMBL/GenBank/DDBJ whole genome shotgun (WGS) entry which is preliminary data.</text>
</comment>
<sequence>MNPFRPKSAVLLFAMALLGACASPGGRLQQAGSTAEVFDMRLDSDLAWARIKSPRQELWTIDGPGLNSLSVYNDIKPGEHVFQLGRERKSNPNGPWFRPGMRPDELRDVILDAIRGQGWAQVSDENFRPHDFGGTPGIRFELRQTSPEGLIYLGSVAAVERGGKLDVLYWKAPAEYYAPRDAGAVARMLDGLRHVK</sequence>
<proteinExistence type="predicted"/>
<name>A0A917FNI9_9GAMM</name>
<evidence type="ECO:0000313" key="3">
    <source>
        <dbReference type="Proteomes" id="UP000632858"/>
    </source>
</evidence>
<dbReference type="PROSITE" id="PS51257">
    <property type="entry name" value="PROKAR_LIPOPROTEIN"/>
    <property type="match status" value="1"/>
</dbReference>
<feature type="signal peptide" evidence="1">
    <location>
        <begin position="1"/>
        <end position="22"/>
    </location>
</feature>
<keyword evidence="1" id="KW-0732">Signal</keyword>
<evidence type="ECO:0008006" key="4">
    <source>
        <dbReference type="Google" id="ProtNLM"/>
    </source>
</evidence>
<dbReference type="Proteomes" id="UP000632858">
    <property type="component" value="Unassembled WGS sequence"/>
</dbReference>
<reference evidence="2" key="2">
    <citation type="submission" date="2020-09" db="EMBL/GenBank/DDBJ databases">
        <authorList>
            <person name="Sun Q."/>
            <person name="Zhou Y."/>
        </authorList>
    </citation>
    <scope>NUCLEOTIDE SEQUENCE</scope>
    <source>
        <strain evidence="2">CGMCC 1.12726</strain>
    </source>
</reference>
<protein>
    <recommendedName>
        <fullName evidence="4">Lipoprotein</fullName>
    </recommendedName>
</protein>
<accession>A0A917FNI9</accession>
<dbReference type="EMBL" id="BMFO01000002">
    <property type="protein sequence ID" value="GGF91301.1"/>
    <property type="molecule type" value="Genomic_DNA"/>
</dbReference>
<feature type="chain" id="PRO_5036872361" description="Lipoprotein" evidence="1">
    <location>
        <begin position="23"/>
        <end position="196"/>
    </location>
</feature>
<reference evidence="2" key="1">
    <citation type="journal article" date="2014" name="Int. J. Syst. Evol. Microbiol.">
        <title>Complete genome sequence of Corynebacterium casei LMG S-19264T (=DSM 44701T), isolated from a smear-ripened cheese.</title>
        <authorList>
            <consortium name="US DOE Joint Genome Institute (JGI-PGF)"/>
            <person name="Walter F."/>
            <person name="Albersmeier A."/>
            <person name="Kalinowski J."/>
            <person name="Ruckert C."/>
        </authorList>
    </citation>
    <scope>NUCLEOTIDE SEQUENCE</scope>
    <source>
        <strain evidence="2">CGMCC 1.12726</strain>
    </source>
</reference>
<evidence type="ECO:0000256" key="1">
    <source>
        <dbReference type="SAM" id="SignalP"/>
    </source>
</evidence>